<evidence type="ECO:0000313" key="2">
    <source>
        <dbReference type="Proteomes" id="UP000001175"/>
    </source>
</evidence>
<gene>
    <name evidence="1" type="ordered locus">syc0695_c</name>
</gene>
<name>A0A0H3K6Y5_SYNP6</name>
<proteinExistence type="predicted"/>
<dbReference type="Proteomes" id="UP000001175">
    <property type="component" value="Chromosome"/>
</dbReference>
<sequence length="132" mass="14607">MEMEVVKARATIGFNSLQDSLNLSGGRRQIDAVSRSISQGSTHGRSKGNRFSSWPLSYFNEWKGLSTINLRWDALALAAPRHSISLRSGLVIQPFITALVHQTVLGNFGLVMSHWQDVERASLAGPAWETQQ</sequence>
<evidence type="ECO:0000313" key="1">
    <source>
        <dbReference type="EMBL" id="BAD78885.1"/>
    </source>
</evidence>
<dbReference type="EMBL" id="AP008231">
    <property type="protein sequence ID" value="BAD78885.1"/>
    <property type="molecule type" value="Genomic_DNA"/>
</dbReference>
<accession>A0A0H3K6Y5</accession>
<dbReference type="AlphaFoldDB" id="A0A0H3K6Y5"/>
<organism evidence="1 2">
    <name type="scientific">Synechococcus sp. (strain ATCC 27144 / PCC 6301 / SAUG 1402/1)</name>
    <name type="common">Anacystis nidulans</name>
    <dbReference type="NCBI Taxonomy" id="269084"/>
    <lineage>
        <taxon>Bacteria</taxon>
        <taxon>Bacillati</taxon>
        <taxon>Cyanobacteriota</taxon>
        <taxon>Cyanophyceae</taxon>
        <taxon>Synechococcales</taxon>
        <taxon>Synechococcaceae</taxon>
        <taxon>Synechococcus</taxon>
    </lineage>
</organism>
<protein>
    <submittedName>
        <fullName evidence="1">Uncharacterized protein</fullName>
    </submittedName>
</protein>
<dbReference type="KEGG" id="syc:syc0695_c"/>
<reference evidence="1 2" key="1">
    <citation type="journal article" date="2007" name="Photosyn. Res.">
        <title>Complete nucleotide sequence of the freshwater unicellular cyanobacterium Synechococcus elongatus PCC 6301 chromosome: gene content and organization.</title>
        <authorList>
            <person name="Sugita C."/>
            <person name="Ogata K."/>
            <person name="Shikata M."/>
            <person name="Jikuya H."/>
            <person name="Takano J."/>
            <person name="Furumichi M."/>
            <person name="Kanehisa M."/>
            <person name="Omata T."/>
            <person name="Sugiura M."/>
            <person name="Sugita M."/>
        </authorList>
    </citation>
    <scope>NUCLEOTIDE SEQUENCE [LARGE SCALE GENOMIC DNA]</scope>
    <source>
        <strain evidence="2">ATCC 27144 / PCC 6301 / SAUG 1402/1</strain>
    </source>
</reference>